<reference evidence="1 2" key="1">
    <citation type="submission" date="2017-07" db="EMBL/GenBank/DDBJ databases">
        <title>Flavobacterium cyanobacteriorum sp. nov., isolated from cyanobacterial aggregates in a eutrophic lake.</title>
        <authorList>
            <person name="Cai H."/>
        </authorList>
    </citation>
    <scope>NUCLEOTIDE SEQUENCE [LARGE SCALE GENOMIC DNA]</scope>
    <source>
        <strain evidence="1 2">TH167</strain>
    </source>
</reference>
<dbReference type="RefSeq" id="WP_094487273.1">
    <property type="nucleotide sequence ID" value="NZ_NOXX01000220.1"/>
</dbReference>
<gene>
    <name evidence="1" type="ORF">CHX27_13445</name>
</gene>
<dbReference type="EMBL" id="NOXX01000220">
    <property type="protein sequence ID" value="OYQ40677.1"/>
    <property type="molecule type" value="Genomic_DNA"/>
</dbReference>
<evidence type="ECO:0008006" key="3">
    <source>
        <dbReference type="Google" id="ProtNLM"/>
    </source>
</evidence>
<dbReference type="AlphaFoldDB" id="A0A255ZGJ7"/>
<accession>A0A255ZGJ7</accession>
<name>A0A255ZGJ7_9FLAO</name>
<dbReference type="Proteomes" id="UP000216035">
    <property type="component" value="Unassembled WGS sequence"/>
</dbReference>
<protein>
    <recommendedName>
        <fullName evidence="3">IPExxxVDY family protein</fullName>
    </recommendedName>
</protein>
<dbReference type="NCBIfam" id="NF033205">
    <property type="entry name" value="IPExxxVDY"/>
    <property type="match status" value="1"/>
</dbReference>
<evidence type="ECO:0000313" key="1">
    <source>
        <dbReference type="EMBL" id="OYQ40677.1"/>
    </source>
</evidence>
<dbReference type="OrthoDB" id="676614at2"/>
<proteinExistence type="predicted"/>
<dbReference type="InterPro" id="IPR047690">
    <property type="entry name" value="IPExxxVDY_fam"/>
</dbReference>
<keyword evidence="2" id="KW-1185">Reference proteome</keyword>
<evidence type="ECO:0000313" key="2">
    <source>
        <dbReference type="Proteomes" id="UP000216035"/>
    </source>
</evidence>
<comment type="caution">
    <text evidence="1">The sequence shown here is derived from an EMBL/GenBank/DDBJ whole genome shotgun (WGS) entry which is preliminary data.</text>
</comment>
<sequence length="161" mass="18948">MMLHKLQFDDFDEPVFHAFAIHTTIEPYRLSFFLNEKLQIHLKPNDKGFEAVFKKEIRTFTGYSYHNEDTDEIFDLVKNSQTFIETLKPAANSLFNDSIEWRSAKMYLVPEFKKADYILRIENAAQAPEELAEKIKTIPTTTFVQLLNVDELKSKNNLIFY</sequence>
<organism evidence="1 2">
    <name type="scientific">Flavobacterium aurantiibacter</name>
    <dbReference type="NCBI Taxonomy" id="2023067"/>
    <lineage>
        <taxon>Bacteria</taxon>
        <taxon>Pseudomonadati</taxon>
        <taxon>Bacteroidota</taxon>
        <taxon>Flavobacteriia</taxon>
        <taxon>Flavobacteriales</taxon>
        <taxon>Flavobacteriaceae</taxon>
        <taxon>Flavobacterium</taxon>
    </lineage>
</organism>